<accession>A0A1M6WTK6</accession>
<evidence type="ECO:0008006" key="3">
    <source>
        <dbReference type="Google" id="ProtNLM"/>
    </source>
</evidence>
<evidence type="ECO:0000313" key="1">
    <source>
        <dbReference type="EMBL" id="SHK96865.1"/>
    </source>
</evidence>
<dbReference type="Proteomes" id="UP000184016">
    <property type="component" value="Unassembled WGS sequence"/>
</dbReference>
<sequence length="132" mass="14786">MKTWVAHADIIVEFLLGSESADPLVEVLEWAAQNRARVFVDAVAIAECCRMLQLVEPALSHEAIANALMRFLLLPGVRTTDRDRLLNALEAFSSSEDTFAQSWSKIIAYESKLETLRAKKQDTLEEDIDHVG</sequence>
<gene>
    <name evidence="1" type="ORF">SAMN05443507_12933</name>
</gene>
<dbReference type="AlphaFoldDB" id="A0A1M6WTK6"/>
<proteinExistence type="predicted"/>
<evidence type="ECO:0000313" key="2">
    <source>
        <dbReference type="Proteomes" id="UP000184016"/>
    </source>
</evidence>
<keyword evidence="2" id="KW-1185">Reference proteome</keyword>
<dbReference type="EMBL" id="FRAF01000029">
    <property type="protein sequence ID" value="SHK96865.1"/>
    <property type="molecule type" value="Genomic_DNA"/>
</dbReference>
<protein>
    <recommendedName>
        <fullName evidence="3">PIN domain-containing protein</fullName>
    </recommendedName>
</protein>
<organism evidence="1 2">
    <name type="scientific">Alicyclobacillus tolerans</name>
    <dbReference type="NCBI Taxonomy" id="90970"/>
    <lineage>
        <taxon>Bacteria</taxon>
        <taxon>Bacillati</taxon>
        <taxon>Bacillota</taxon>
        <taxon>Bacilli</taxon>
        <taxon>Bacillales</taxon>
        <taxon>Alicyclobacillaceae</taxon>
        <taxon>Alicyclobacillus</taxon>
    </lineage>
</organism>
<dbReference type="STRING" id="1830138.SAMN05443507_12933"/>
<name>A0A1M6WTK6_9BACL</name>
<reference evidence="2" key="1">
    <citation type="submission" date="2016-11" db="EMBL/GenBank/DDBJ databases">
        <authorList>
            <person name="Varghese N."/>
            <person name="Submissions S."/>
        </authorList>
    </citation>
    <scope>NUCLEOTIDE SEQUENCE [LARGE SCALE GENOMIC DNA]</scope>
    <source>
        <strain evidence="2">USBA-503</strain>
    </source>
</reference>